<dbReference type="RefSeq" id="WP_146312891.1">
    <property type="nucleotide sequence ID" value="NZ_VOHE01000005.1"/>
</dbReference>
<evidence type="ECO:0000313" key="15">
    <source>
        <dbReference type="Proteomes" id="UP000315949"/>
    </source>
</evidence>
<feature type="domain" description="Carbohydrate kinase PfkB" evidence="13">
    <location>
        <begin position="8"/>
        <end position="287"/>
    </location>
</feature>
<comment type="subunit">
    <text evidence="12">Homodimer.</text>
</comment>
<feature type="binding site" evidence="12">
    <location>
        <begin position="213"/>
        <end position="218"/>
    </location>
    <ligand>
        <name>ATP</name>
        <dbReference type="ChEBI" id="CHEBI:30616"/>
    </ligand>
</feature>
<name>A0A5C5TX57_9GAMM</name>
<feature type="active site" description="Proton acceptor" evidence="12">
    <location>
        <position position="245"/>
    </location>
</feature>
<keyword evidence="12" id="KW-0963">Cytoplasm</keyword>
<keyword evidence="6 12" id="KW-0547">Nucleotide-binding</keyword>
<evidence type="ECO:0000256" key="2">
    <source>
        <dbReference type="ARBA" id="ARBA00012035"/>
    </source>
</evidence>
<evidence type="ECO:0000256" key="7">
    <source>
        <dbReference type="ARBA" id="ARBA00022777"/>
    </source>
</evidence>
<keyword evidence="7 12" id="KW-0418">Kinase</keyword>
<dbReference type="PROSITE" id="PS00584">
    <property type="entry name" value="PFKB_KINASES_2"/>
    <property type="match status" value="1"/>
</dbReference>
<evidence type="ECO:0000259" key="13">
    <source>
        <dbReference type="Pfam" id="PF00294"/>
    </source>
</evidence>
<dbReference type="PANTHER" id="PTHR10584">
    <property type="entry name" value="SUGAR KINASE"/>
    <property type="match status" value="1"/>
</dbReference>
<comment type="cofactor">
    <cofactor evidence="12">
        <name>Mg(2+)</name>
        <dbReference type="ChEBI" id="CHEBI:18420"/>
    </cofactor>
    <text evidence="12">Requires a divalent cation, most likely magnesium in vivo, as an electrophilic catalyst to aid phosphoryl group transfer. It is the chelate of the metal and the nucleotide that is the actual substrate.</text>
</comment>
<comment type="similarity">
    <text evidence="12">Belongs to the carbohydrate kinase PfkB family. Ribokinase subfamily.</text>
</comment>
<evidence type="ECO:0000256" key="5">
    <source>
        <dbReference type="ARBA" id="ARBA00022723"/>
    </source>
</evidence>
<dbReference type="CDD" id="cd01174">
    <property type="entry name" value="ribokinase"/>
    <property type="match status" value="1"/>
</dbReference>
<keyword evidence="15" id="KW-1185">Reference proteome</keyword>
<organism evidence="14 15">
    <name type="scientific">Luteimonas wenzhouensis</name>
    <dbReference type="NCBI Taxonomy" id="2599615"/>
    <lineage>
        <taxon>Bacteria</taxon>
        <taxon>Pseudomonadati</taxon>
        <taxon>Pseudomonadota</taxon>
        <taxon>Gammaproteobacteria</taxon>
        <taxon>Lysobacterales</taxon>
        <taxon>Lysobacteraceae</taxon>
        <taxon>Luteimonas</taxon>
    </lineage>
</organism>
<comment type="subcellular location">
    <subcellularLocation>
        <location evidence="12">Cytoplasm</location>
    </subcellularLocation>
</comment>
<dbReference type="Proteomes" id="UP000315949">
    <property type="component" value="Unassembled WGS sequence"/>
</dbReference>
<feature type="binding site" evidence="12">
    <location>
        <position position="280"/>
    </location>
    <ligand>
        <name>K(+)</name>
        <dbReference type="ChEBI" id="CHEBI:29103"/>
    </ligand>
</feature>
<evidence type="ECO:0000313" key="14">
    <source>
        <dbReference type="EMBL" id="TWT18326.1"/>
    </source>
</evidence>
<feature type="binding site" evidence="12">
    <location>
        <position position="184"/>
    </location>
    <ligand>
        <name>ATP</name>
        <dbReference type="ChEBI" id="CHEBI:30616"/>
    </ligand>
</feature>
<evidence type="ECO:0000256" key="11">
    <source>
        <dbReference type="ARBA" id="ARBA00023277"/>
    </source>
</evidence>
<evidence type="ECO:0000256" key="1">
    <source>
        <dbReference type="ARBA" id="ARBA00005380"/>
    </source>
</evidence>
<dbReference type="InterPro" id="IPR002139">
    <property type="entry name" value="Ribo/fructo_kinase"/>
</dbReference>
<accession>A0A5C5TX57</accession>
<evidence type="ECO:0000256" key="12">
    <source>
        <dbReference type="HAMAP-Rule" id="MF_01987"/>
    </source>
</evidence>
<feature type="binding site" evidence="12">
    <location>
        <begin position="44"/>
        <end position="48"/>
    </location>
    <ligand>
        <name>substrate</name>
    </ligand>
</feature>
<dbReference type="EC" id="2.7.1.15" evidence="2 12"/>
<keyword evidence="5 12" id="KW-0479">Metal-binding</keyword>
<sequence>MSTNASPRVLVAGSANLDFVVRAPRVPAPGETVLGGGLQTFPGGKGANQAVACARAGGAPTTMLVALGADAQGERLRRSLREAGVELVEKPVEDASGVAFICIADSGENAIVVAPGANERLRPDDLPPLDGVSHLLLQLETSLDSVTAWAARARAAGVAVVLNAAPAQALPPALLEAVDLLVVNEGELAMLAGDAGDLEAALRRLPVPRAIVTLGGEGCVARDGDAILRQPAFAVEVVDTTAAGDTFCGALVAALARGDALAQAMREASAASALACTVAGAQASIPDRASVLALLDGAPAPGRGGAR</sequence>
<dbReference type="InterPro" id="IPR011877">
    <property type="entry name" value="Ribokinase"/>
</dbReference>
<comment type="pathway">
    <text evidence="12">Carbohydrate metabolism; D-ribose degradation; D-ribose 5-phosphate from beta-D-ribopyranose: step 2/2.</text>
</comment>
<dbReference type="PRINTS" id="PR00990">
    <property type="entry name" value="RIBOKINASE"/>
</dbReference>
<dbReference type="Pfam" id="PF00294">
    <property type="entry name" value="PfkB"/>
    <property type="match status" value="1"/>
</dbReference>
<gene>
    <name evidence="12" type="primary">rbsK</name>
    <name evidence="14" type="ORF">FQY79_10590</name>
</gene>
<dbReference type="HAMAP" id="MF_01987">
    <property type="entry name" value="Ribokinase"/>
    <property type="match status" value="1"/>
</dbReference>
<dbReference type="OrthoDB" id="9775849at2"/>
<comment type="caution">
    <text evidence="12">Lacks conserved residue(s) required for the propagation of feature annotation.</text>
</comment>
<comment type="activity regulation">
    <text evidence="12">Activated by a monovalent cation that binds near, but not in, the active site. The most likely occupant of the site in vivo is potassium. Ion binding induces a conformational change that may alter substrate affinity.</text>
</comment>
<protein>
    <recommendedName>
        <fullName evidence="3 12">Ribokinase</fullName>
        <shortName evidence="12">RK</shortName>
        <ecNumber evidence="2 12">2.7.1.15</ecNumber>
    </recommendedName>
</protein>
<comment type="function">
    <text evidence="12">Catalyzes the phosphorylation of ribose at O-5 in a reaction requiring ATP and magnesium. The resulting D-ribose-5-phosphate can then be used either for sythesis of nucleotides, histidine, and tryptophan, or as a component of the pentose phosphate pathway.</text>
</comment>
<keyword evidence="4 12" id="KW-0808">Transferase</keyword>
<evidence type="ECO:0000256" key="10">
    <source>
        <dbReference type="ARBA" id="ARBA00022958"/>
    </source>
</evidence>
<reference evidence="14 15" key="1">
    <citation type="submission" date="2019-07" db="EMBL/GenBank/DDBJ databases">
        <title>Luteimonas sp. YD-1 nov., isolated from acidic soil.</title>
        <authorList>
            <person name="Zhou J."/>
        </authorList>
    </citation>
    <scope>NUCLEOTIDE SEQUENCE [LARGE SCALE GENOMIC DNA]</scope>
    <source>
        <strain evidence="14 15">YD-1</strain>
    </source>
</reference>
<comment type="catalytic activity">
    <reaction evidence="12">
        <text>D-ribose + ATP = D-ribose 5-phosphate + ADP + H(+)</text>
        <dbReference type="Rhea" id="RHEA:13697"/>
        <dbReference type="ChEBI" id="CHEBI:15378"/>
        <dbReference type="ChEBI" id="CHEBI:30616"/>
        <dbReference type="ChEBI" id="CHEBI:47013"/>
        <dbReference type="ChEBI" id="CHEBI:78346"/>
        <dbReference type="ChEBI" id="CHEBI:456216"/>
        <dbReference type="EC" id="2.7.1.15"/>
    </reaction>
</comment>
<proteinExistence type="inferred from homology"/>
<keyword evidence="11 12" id="KW-0119">Carbohydrate metabolism</keyword>
<feature type="binding site" evidence="12">
    <location>
        <position position="241"/>
    </location>
    <ligand>
        <name>K(+)</name>
        <dbReference type="ChEBI" id="CHEBI:29103"/>
    </ligand>
</feature>
<evidence type="ECO:0000256" key="4">
    <source>
        <dbReference type="ARBA" id="ARBA00022679"/>
    </source>
</evidence>
<feature type="binding site" evidence="12">
    <location>
        <position position="245"/>
    </location>
    <ligand>
        <name>substrate</name>
    </ligand>
</feature>
<feature type="binding site" evidence="12">
    <location>
        <begin position="16"/>
        <end position="18"/>
    </location>
    <ligand>
        <name>substrate</name>
    </ligand>
</feature>
<dbReference type="GO" id="GO:0005829">
    <property type="term" value="C:cytosol"/>
    <property type="evidence" value="ECO:0007669"/>
    <property type="project" value="TreeGrafter"/>
</dbReference>
<dbReference type="AlphaFoldDB" id="A0A5C5TX57"/>
<evidence type="ECO:0000256" key="8">
    <source>
        <dbReference type="ARBA" id="ARBA00022840"/>
    </source>
</evidence>
<dbReference type="UniPathway" id="UPA00916">
    <property type="reaction ID" value="UER00889"/>
</dbReference>
<comment type="caution">
    <text evidence="14">The sequence shown here is derived from an EMBL/GenBank/DDBJ whole genome shotgun (WGS) entry which is preliminary data.</text>
</comment>
<evidence type="ECO:0000256" key="3">
    <source>
        <dbReference type="ARBA" id="ARBA00016943"/>
    </source>
</evidence>
<dbReference type="GO" id="GO:0005524">
    <property type="term" value="F:ATP binding"/>
    <property type="evidence" value="ECO:0007669"/>
    <property type="project" value="UniProtKB-UniRule"/>
</dbReference>
<feature type="binding site" evidence="12">
    <location>
        <position position="278"/>
    </location>
    <ligand>
        <name>K(+)</name>
        <dbReference type="ChEBI" id="CHEBI:29103"/>
    </ligand>
</feature>
<dbReference type="InterPro" id="IPR002173">
    <property type="entry name" value="Carboh/pur_kinase_PfkB_CS"/>
</dbReference>
<dbReference type="GO" id="GO:0004747">
    <property type="term" value="F:ribokinase activity"/>
    <property type="evidence" value="ECO:0007669"/>
    <property type="project" value="UniProtKB-UniRule"/>
</dbReference>
<keyword evidence="10 12" id="KW-0630">Potassium</keyword>
<dbReference type="InterPro" id="IPR029056">
    <property type="entry name" value="Ribokinase-like"/>
</dbReference>
<comment type="similarity">
    <text evidence="1">Belongs to the carbohydrate kinase pfkB family.</text>
</comment>
<dbReference type="EMBL" id="VOHE01000005">
    <property type="protein sequence ID" value="TWT18326.1"/>
    <property type="molecule type" value="Genomic_DNA"/>
</dbReference>
<keyword evidence="9 12" id="KW-0460">Magnesium</keyword>
<feature type="binding site" evidence="12">
    <location>
        <position position="284"/>
    </location>
    <ligand>
        <name>K(+)</name>
        <dbReference type="ChEBI" id="CHEBI:29103"/>
    </ligand>
</feature>
<dbReference type="GO" id="GO:0046872">
    <property type="term" value="F:metal ion binding"/>
    <property type="evidence" value="ECO:0007669"/>
    <property type="project" value="UniProtKB-KW"/>
</dbReference>
<feature type="binding site" evidence="12">
    <location>
        <position position="140"/>
    </location>
    <ligand>
        <name>substrate</name>
    </ligand>
</feature>
<feature type="binding site" evidence="12">
    <location>
        <position position="275"/>
    </location>
    <ligand>
        <name>K(+)</name>
        <dbReference type="ChEBI" id="CHEBI:29103"/>
    </ligand>
</feature>
<keyword evidence="8 12" id="KW-0067">ATP-binding</keyword>
<dbReference type="GO" id="GO:0019303">
    <property type="term" value="P:D-ribose catabolic process"/>
    <property type="evidence" value="ECO:0007669"/>
    <property type="project" value="UniProtKB-UniRule"/>
</dbReference>
<feature type="binding site" evidence="12">
    <location>
        <position position="239"/>
    </location>
    <ligand>
        <name>K(+)</name>
        <dbReference type="ChEBI" id="CHEBI:29103"/>
    </ligand>
</feature>
<feature type="binding site" evidence="12">
    <location>
        <begin position="244"/>
        <end position="245"/>
    </location>
    <ligand>
        <name>ATP</name>
        <dbReference type="ChEBI" id="CHEBI:30616"/>
    </ligand>
</feature>
<dbReference type="InterPro" id="IPR011611">
    <property type="entry name" value="PfkB_dom"/>
</dbReference>
<dbReference type="SUPFAM" id="SSF53613">
    <property type="entry name" value="Ribokinase-like"/>
    <property type="match status" value="1"/>
</dbReference>
<evidence type="ECO:0000256" key="9">
    <source>
        <dbReference type="ARBA" id="ARBA00022842"/>
    </source>
</evidence>
<dbReference type="PANTHER" id="PTHR10584:SF166">
    <property type="entry name" value="RIBOKINASE"/>
    <property type="match status" value="1"/>
</dbReference>
<dbReference type="Gene3D" id="3.40.1190.20">
    <property type="match status" value="1"/>
</dbReference>
<evidence type="ECO:0000256" key="6">
    <source>
        <dbReference type="ARBA" id="ARBA00022741"/>
    </source>
</evidence>